<protein>
    <recommendedName>
        <fullName evidence="3">Glycosyl transferase family 1</fullName>
    </recommendedName>
</protein>
<sequence>MKVCLVQYNPFYPKVGILDAYNEVVESYHWGFAALGHQVDRRMNHFDPEAVNIVFGFQIPLQLGLIDSFPENTIFFNMERYAGQNLAGTAAEYVARKYWLWDYAEGNVATWNALQPRRPAFYAKTAYAPNLEKVPAAVEQDIDVLYYGNITPDRSESLHKIAALRRDLTGLSVMTLCNVWGKQRDEFIARSKVVVNFSRGNLFEIVRVSYLMANRKAVVCDYTEELEIEPDLHGVLRFVKTPDILATCQALVEDDAARAAYAQAGYDAIKKRDIRDVIAKAFA</sequence>
<name>A0A4R6QLT1_9BURK</name>
<accession>A0A4R6QLT1</accession>
<dbReference type="Proteomes" id="UP000295361">
    <property type="component" value="Unassembled WGS sequence"/>
</dbReference>
<keyword evidence="2" id="KW-1185">Reference proteome</keyword>
<evidence type="ECO:0000313" key="1">
    <source>
        <dbReference type="EMBL" id="TDP64337.1"/>
    </source>
</evidence>
<dbReference type="InParanoid" id="A0A4R6QLT1"/>
<dbReference type="RefSeq" id="WP_133702150.1">
    <property type="nucleotide sequence ID" value="NZ_SNXS01000004.1"/>
</dbReference>
<evidence type="ECO:0000313" key="2">
    <source>
        <dbReference type="Proteomes" id="UP000295361"/>
    </source>
</evidence>
<evidence type="ECO:0008006" key="3">
    <source>
        <dbReference type="Google" id="ProtNLM"/>
    </source>
</evidence>
<comment type="caution">
    <text evidence="1">The sequence shown here is derived from an EMBL/GenBank/DDBJ whole genome shotgun (WGS) entry which is preliminary data.</text>
</comment>
<dbReference type="AlphaFoldDB" id="A0A4R6QLT1"/>
<proteinExistence type="predicted"/>
<gene>
    <name evidence="1" type="ORF">DES47_104627</name>
</gene>
<organism evidence="1 2">
    <name type="scientific">Roseateles toxinivorans</name>
    <dbReference type="NCBI Taxonomy" id="270368"/>
    <lineage>
        <taxon>Bacteria</taxon>
        <taxon>Pseudomonadati</taxon>
        <taxon>Pseudomonadota</taxon>
        <taxon>Betaproteobacteria</taxon>
        <taxon>Burkholderiales</taxon>
        <taxon>Sphaerotilaceae</taxon>
        <taxon>Roseateles</taxon>
    </lineage>
</organism>
<dbReference type="OrthoDB" id="9007998at2"/>
<dbReference type="EMBL" id="SNXS01000004">
    <property type="protein sequence ID" value="TDP64337.1"/>
    <property type="molecule type" value="Genomic_DNA"/>
</dbReference>
<reference evidence="1 2" key="1">
    <citation type="submission" date="2019-03" db="EMBL/GenBank/DDBJ databases">
        <title>Genomic Encyclopedia of Type Strains, Phase IV (KMG-IV): sequencing the most valuable type-strain genomes for metagenomic binning, comparative biology and taxonomic classification.</title>
        <authorList>
            <person name="Goeker M."/>
        </authorList>
    </citation>
    <scope>NUCLEOTIDE SEQUENCE [LARGE SCALE GENOMIC DNA]</scope>
    <source>
        <strain evidence="1 2">DSM 16998</strain>
    </source>
</reference>